<dbReference type="InterPro" id="IPR038528">
    <property type="entry name" value="TEL2_C_sf"/>
</dbReference>
<evidence type="ECO:0000313" key="5">
    <source>
        <dbReference type="Proteomes" id="UP001214628"/>
    </source>
</evidence>
<evidence type="ECO:0000256" key="1">
    <source>
        <dbReference type="ARBA" id="ARBA00006133"/>
    </source>
</evidence>
<feature type="compositionally biased region" description="Basic and acidic residues" evidence="2">
    <location>
        <begin position="558"/>
        <end position="572"/>
    </location>
</feature>
<dbReference type="InterPro" id="IPR019337">
    <property type="entry name" value="Telomere_length_regulation_dom"/>
</dbReference>
<dbReference type="PANTHER" id="PTHR15830">
    <property type="entry name" value="TELOMERE LENGTH REGULATION PROTEIN TEL2 FAMILY MEMBER"/>
    <property type="match status" value="1"/>
</dbReference>
<feature type="compositionally biased region" description="Basic and acidic residues" evidence="2">
    <location>
        <begin position="617"/>
        <end position="626"/>
    </location>
</feature>
<evidence type="ECO:0000313" key="4">
    <source>
        <dbReference type="EMBL" id="WFD42482.1"/>
    </source>
</evidence>
<accession>A0AAF0F8B9</accession>
<feature type="compositionally biased region" description="Basic and acidic residues" evidence="2">
    <location>
        <begin position="766"/>
        <end position="785"/>
    </location>
</feature>
<protein>
    <submittedName>
        <fullName evidence="4">Telomere binding protein</fullName>
    </submittedName>
</protein>
<organism evidence="4 5">
    <name type="scientific">Malassezia psittaci</name>
    <dbReference type="NCBI Taxonomy" id="1821823"/>
    <lineage>
        <taxon>Eukaryota</taxon>
        <taxon>Fungi</taxon>
        <taxon>Dikarya</taxon>
        <taxon>Basidiomycota</taxon>
        <taxon>Ustilaginomycotina</taxon>
        <taxon>Malasseziomycetes</taxon>
        <taxon>Malasseziales</taxon>
        <taxon>Malasseziaceae</taxon>
        <taxon>Malassezia</taxon>
    </lineage>
</organism>
<feature type="region of interest" description="Disordered" evidence="2">
    <location>
        <begin position="527"/>
        <end position="572"/>
    </location>
</feature>
<feature type="region of interest" description="Disordered" evidence="2">
    <location>
        <begin position="593"/>
        <end position="626"/>
    </location>
</feature>
<dbReference type="GO" id="GO:0042162">
    <property type="term" value="F:telomeric DNA binding"/>
    <property type="evidence" value="ECO:0007669"/>
    <property type="project" value="TreeGrafter"/>
</dbReference>
<dbReference type="Gene3D" id="1.25.40.720">
    <property type="entry name" value="Telomere length regulation protein 2, C-terminal domain"/>
    <property type="match status" value="1"/>
</dbReference>
<dbReference type="GO" id="GO:0005829">
    <property type="term" value="C:cytosol"/>
    <property type="evidence" value="ECO:0007669"/>
    <property type="project" value="TreeGrafter"/>
</dbReference>
<reference evidence="4" key="1">
    <citation type="submission" date="2023-02" db="EMBL/GenBank/DDBJ databases">
        <title>Mating type loci evolution in Malassezia.</title>
        <authorList>
            <person name="Coelho M.A."/>
        </authorList>
    </citation>
    <scope>NUCLEOTIDE SEQUENCE</scope>
    <source>
        <strain evidence="4">CBS 14136</strain>
    </source>
</reference>
<dbReference type="PANTHER" id="PTHR15830:SF10">
    <property type="entry name" value="TELOMERE LENGTH REGULATION PROTEIN TEL2 HOMOLOG"/>
    <property type="match status" value="1"/>
</dbReference>
<evidence type="ECO:0000256" key="2">
    <source>
        <dbReference type="SAM" id="MobiDB-lite"/>
    </source>
</evidence>
<dbReference type="GO" id="GO:0051083">
    <property type="term" value="P:'de novo' cotranslational protein folding"/>
    <property type="evidence" value="ECO:0007669"/>
    <property type="project" value="TreeGrafter"/>
</dbReference>
<keyword evidence="5" id="KW-1185">Reference proteome</keyword>
<dbReference type="AlphaFoldDB" id="A0AAF0F8B9"/>
<dbReference type="EMBL" id="CP118375">
    <property type="protein sequence ID" value="WFD42482.1"/>
    <property type="molecule type" value="Genomic_DNA"/>
</dbReference>
<feature type="domain" description="Telomere length regulation protein conserved" evidence="3">
    <location>
        <begin position="634"/>
        <end position="744"/>
    </location>
</feature>
<proteinExistence type="inferred from homology"/>
<dbReference type="InterPro" id="IPR051970">
    <property type="entry name" value="TEL2_Regulation"/>
</dbReference>
<dbReference type="Pfam" id="PF10193">
    <property type="entry name" value="Telomere_reg-2"/>
    <property type="match status" value="1"/>
</dbReference>
<gene>
    <name evidence="4" type="primary">TEL2</name>
    <name evidence="4" type="ORF">MPSI1_001127</name>
</gene>
<name>A0AAF0F8B9_9BASI</name>
<feature type="compositionally biased region" description="Acidic residues" evidence="2">
    <location>
        <begin position="597"/>
        <end position="606"/>
    </location>
</feature>
<feature type="compositionally biased region" description="Low complexity" evidence="2">
    <location>
        <begin position="544"/>
        <end position="556"/>
    </location>
</feature>
<feature type="region of interest" description="Disordered" evidence="2">
    <location>
        <begin position="766"/>
        <end position="788"/>
    </location>
</feature>
<dbReference type="GO" id="GO:0051879">
    <property type="term" value="F:Hsp90 protein binding"/>
    <property type="evidence" value="ECO:0007669"/>
    <property type="project" value="TreeGrafter"/>
</dbReference>
<evidence type="ECO:0000259" key="3">
    <source>
        <dbReference type="Pfam" id="PF10193"/>
    </source>
</evidence>
<comment type="similarity">
    <text evidence="1">Belongs to the TEL2 family.</text>
</comment>
<dbReference type="Proteomes" id="UP001214628">
    <property type="component" value="Chromosome 1"/>
</dbReference>
<sequence>MDDSQQDVQSGLLRLVDRPNSVTKYEELLEILLPPLSWFNSLPISLAEKFTSQECPHYLGPWWAAVQHTLLTNILVTWGEALEQGGLYEIILNGYFTPDNTTADQAWRYTLSTCSEQLSAATRAKDTAELHHITRSALYRILEKFTHGDVVLRLLSAVKYERNEATRDVEWTEAVAQLIALPTRAANVFELEIPHGLESNAFYSRIAQDWEAALSLGEPGRLAALLSKLVRSGFVSNRSHTMNFWKAILYNITSRIQKSHGTPFSEEYTRNWHAVWALSSSHQNVLLCSLAQQLDVCLTQTNAAWPVSLQETSPGLEGRAFLSPRASNARNAAYAVLALVAGNEISSPLELISWDSPSMTTLYSPLMSLAISAWMPTDALPDLIELWANPNRCARTSAKQEQMLTTAILAYTTDGEATLIWKQLGRDTMFLQGVSTHLNHHDPLIRRLGMLVAECVSSLTVGNGGKPLQFPTSVWDGQGEGRNICRVLRAMRDTFTFEAVREAQSDRECWMKALNLKSSNLNQSFSQVQITKPNTERSSPKVPPLTRRLPARLPARSQQEKNRPLIEVVEPKPVDIEQDDLFHTYADPYEQAISSDEGNESSDDEQDHNASQAGAPDSERENIDEAFSKPRRPPVYIYELAPLAREREIDAQKLLLKHAEPLLRRKTGWGYEISEHAADLCMALCTMQDHYGLRRFEDRRLAAMTALCVASPDPVVDCIYEQLFTAHYSTAQRISMLHAVANAAQELAGTQAEDVDKAVERLADDAVSEAHETGSRRTAKADPARHAAHTRRSVVRSAFPSELNQKLPFAPQGSVRPKVSYTRAALSVFVFPLINRLFAYRRSLKRQRIAYAGSETVLNDTVLHALLHTLGVLCYYAQNAPHYYTQLIPDILEVADEILIHYNEAMVVGAALSLVLIVLRATLHTSHGVALACSHSALLNRLQEAAQKCFAYLETRTGPDAPTPEYIESPDSRARRAAAAVIVQLAELQQATQSALLGSIPQP</sequence>